<dbReference type="Gene3D" id="1.10.1660.10">
    <property type="match status" value="1"/>
</dbReference>
<dbReference type="Proteomes" id="UP001500728">
    <property type="component" value="Unassembled WGS sequence"/>
</dbReference>
<dbReference type="PANTHER" id="PTHR30204:SF69">
    <property type="entry name" value="MERR-FAMILY TRANSCRIPTIONAL REGULATOR"/>
    <property type="match status" value="1"/>
</dbReference>
<evidence type="ECO:0000256" key="4">
    <source>
        <dbReference type="ARBA" id="ARBA00023163"/>
    </source>
</evidence>
<dbReference type="RefSeq" id="WP_346150467.1">
    <property type="nucleotide sequence ID" value="NZ_BAAAUW010000001.1"/>
</dbReference>
<dbReference type="Pfam" id="PF13411">
    <property type="entry name" value="MerR_1"/>
    <property type="match status" value="1"/>
</dbReference>
<dbReference type="PROSITE" id="PS50937">
    <property type="entry name" value="HTH_MERR_2"/>
    <property type="match status" value="1"/>
</dbReference>
<proteinExistence type="predicted"/>
<evidence type="ECO:0000256" key="3">
    <source>
        <dbReference type="ARBA" id="ARBA00023125"/>
    </source>
</evidence>
<protein>
    <recommendedName>
        <fullName evidence="5">HTH merR-type domain-containing protein</fullName>
    </recommendedName>
</protein>
<dbReference type="SMART" id="SM00422">
    <property type="entry name" value="HTH_MERR"/>
    <property type="match status" value="1"/>
</dbReference>
<organism evidence="6 7">
    <name type="scientific">Streptomyces labedae</name>
    <dbReference type="NCBI Taxonomy" id="285569"/>
    <lineage>
        <taxon>Bacteria</taxon>
        <taxon>Bacillati</taxon>
        <taxon>Actinomycetota</taxon>
        <taxon>Actinomycetes</taxon>
        <taxon>Kitasatosporales</taxon>
        <taxon>Streptomycetaceae</taxon>
        <taxon>Streptomyces</taxon>
    </lineage>
</organism>
<evidence type="ECO:0000256" key="1">
    <source>
        <dbReference type="ARBA" id="ARBA00022491"/>
    </source>
</evidence>
<dbReference type="EMBL" id="BAAAUW010000001">
    <property type="protein sequence ID" value="GAA3246110.1"/>
    <property type="molecule type" value="Genomic_DNA"/>
</dbReference>
<dbReference type="InterPro" id="IPR009061">
    <property type="entry name" value="DNA-bd_dom_put_sf"/>
</dbReference>
<comment type="caution">
    <text evidence="6">The sequence shown here is derived from an EMBL/GenBank/DDBJ whole genome shotgun (WGS) entry which is preliminary data.</text>
</comment>
<gene>
    <name evidence="6" type="ORF">GCM10010469_01760</name>
</gene>
<evidence type="ECO:0000259" key="5">
    <source>
        <dbReference type="PROSITE" id="PS50937"/>
    </source>
</evidence>
<feature type="domain" description="HTH merR-type" evidence="5">
    <location>
        <begin position="10"/>
        <end position="79"/>
    </location>
</feature>
<reference evidence="7" key="1">
    <citation type="journal article" date="2019" name="Int. J. Syst. Evol. Microbiol.">
        <title>The Global Catalogue of Microorganisms (GCM) 10K type strain sequencing project: providing services to taxonomists for standard genome sequencing and annotation.</title>
        <authorList>
            <consortium name="The Broad Institute Genomics Platform"/>
            <consortium name="The Broad Institute Genome Sequencing Center for Infectious Disease"/>
            <person name="Wu L."/>
            <person name="Ma J."/>
        </authorList>
    </citation>
    <scope>NUCLEOTIDE SEQUENCE [LARGE SCALE GENOMIC DNA]</scope>
    <source>
        <strain evidence="7">JCM 9381</strain>
    </source>
</reference>
<evidence type="ECO:0000313" key="7">
    <source>
        <dbReference type="Proteomes" id="UP001500728"/>
    </source>
</evidence>
<accession>A0ABP6QQ14</accession>
<keyword evidence="7" id="KW-1185">Reference proteome</keyword>
<name>A0ABP6QQ14_9ACTN</name>
<keyword evidence="4" id="KW-0804">Transcription</keyword>
<dbReference type="InterPro" id="IPR000551">
    <property type="entry name" value="MerR-type_HTH_dom"/>
</dbReference>
<keyword evidence="3" id="KW-0238">DNA-binding</keyword>
<keyword evidence="1" id="KW-0678">Repressor</keyword>
<evidence type="ECO:0000313" key="6">
    <source>
        <dbReference type="EMBL" id="GAA3246110.1"/>
    </source>
</evidence>
<dbReference type="SUPFAM" id="SSF46955">
    <property type="entry name" value="Putative DNA-binding domain"/>
    <property type="match status" value="1"/>
</dbReference>
<evidence type="ECO:0000256" key="2">
    <source>
        <dbReference type="ARBA" id="ARBA00023015"/>
    </source>
</evidence>
<dbReference type="PANTHER" id="PTHR30204">
    <property type="entry name" value="REDOX-CYCLING DRUG-SENSING TRANSCRIPTIONAL ACTIVATOR SOXR"/>
    <property type="match status" value="1"/>
</dbReference>
<keyword evidence="2" id="KW-0805">Transcription regulation</keyword>
<sequence length="146" mass="16581">MPMEARRSRPMTVGELSRRTGVRVKALREYTDLGLIYTLGRSPANYRLYDADALWCVRFIGELRGLGLTVAEIRELTAAWTDSSGHPVGSHLAELLHRSRERLYQRIAAQQQILERIEKFETEHQADLAEGDLCWAGDPRGCDVRA</sequence>
<dbReference type="PRINTS" id="PR00040">
    <property type="entry name" value="HTHMERR"/>
</dbReference>
<dbReference type="InterPro" id="IPR047057">
    <property type="entry name" value="MerR_fam"/>
</dbReference>